<comment type="caution">
    <text evidence="14">The sequence shown here is derived from an EMBL/GenBank/DDBJ whole genome shotgun (WGS) entry which is preliminary data.</text>
</comment>
<evidence type="ECO:0000259" key="13">
    <source>
        <dbReference type="PROSITE" id="PS51192"/>
    </source>
</evidence>
<dbReference type="GO" id="GO:0016887">
    <property type="term" value="F:ATP hydrolysis activity"/>
    <property type="evidence" value="ECO:0007669"/>
    <property type="project" value="RHEA"/>
</dbReference>
<feature type="binding site" evidence="12">
    <location>
        <position position="529"/>
    </location>
    <ligand>
        <name>Zn(2+)</name>
        <dbReference type="ChEBI" id="CHEBI:29105"/>
        <label>2</label>
    </ligand>
</feature>
<evidence type="ECO:0000313" key="14">
    <source>
        <dbReference type="EMBL" id="EXM37980.1"/>
    </source>
</evidence>
<keyword evidence="2 12" id="KW-0235">DNA replication</keyword>
<dbReference type="OrthoDB" id="9759544at2"/>
<keyword evidence="9 12" id="KW-0238">DNA-binding</keyword>
<dbReference type="GO" id="GO:0006302">
    <property type="term" value="P:double-strand break repair"/>
    <property type="evidence" value="ECO:0007669"/>
    <property type="project" value="InterPro"/>
</dbReference>
<comment type="catalytic activity">
    <reaction evidence="12">
        <text>Couples ATP hydrolysis with the unwinding of duplex DNA by translocating in the 3'-5' direction.</text>
        <dbReference type="EC" id="5.6.2.4"/>
    </reaction>
</comment>
<dbReference type="HAMAP" id="MF_00983">
    <property type="entry name" value="PriA"/>
    <property type="match status" value="1"/>
</dbReference>
<feature type="binding site" evidence="12">
    <location>
        <position position="547"/>
    </location>
    <ligand>
        <name>Zn(2+)</name>
        <dbReference type="ChEBI" id="CHEBI:29105"/>
        <label>2</label>
    </ligand>
</feature>
<keyword evidence="8 12" id="KW-0067">ATP-binding</keyword>
<keyword evidence="10 12" id="KW-0413">Isomerase</keyword>
<dbReference type="InterPro" id="IPR011545">
    <property type="entry name" value="DEAD/DEAH_box_helicase_dom"/>
</dbReference>
<feature type="binding site" evidence="12">
    <location>
        <position position="520"/>
    </location>
    <ligand>
        <name>Zn(2+)</name>
        <dbReference type="ChEBI" id="CHEBI:29105"/>
        <label>1</label>
    </ligand>
</feature>
<dbReference type="CDD" id="cd18804">
    <property type="entry name" value="SF2_C_priA"/>
    <property type="match status" value="1"/>
</dbReference>
<proteinExistence type="inferred from homology"/>
<feature type="domain" description="Helicase ATP-binding" evidence="13">
    <location>
        <begin position="289"/>
        <end position="455"/>
    </location>
</feature>
<dbReference type="InterPro" id="IPR042115">
    <property type="entry name" value="PriA_3primeBD_sf"/>
</dbReference>
<feature type="binding site" evidence="12">
    <location>
        <position position="544"/>
    </location>
    <ligand>
        <name>Zn(2+)</name>
        <dbReference type="ChEBI" id="CHEBI:29105"/>
        <label>2</label>
    </ligand>
</feature>
<keyword evidence="6 12" id="KW-0347">Helicase</keyword>
<name>A0A011WLU2_RUMAL</name>
<comment type="catalytic activity">
    <reaction evidence="11 12">
        <text>ATP + H2O = ADP + phosphate + H(+)</text>
        <dbReference type="Rhea" id="RHEA:13065"/>
        <dbReference type="ChEBI" id="CHEBI:15377"/>
        <dbReference type="ChEBI" id="CHEBI:15378"/>
        <dbReference type="ChEBI" id="CHEBI:30616"/>
        <dbReference type="ChEBI" id="CHEBI:43474"/>
        <dbReference type="ChEBI" id="CHEBI:456216"/>
        <dbReference type="EC" id="5.6.2.4"/>
    </reaction>
</comment>
<keyword evidence="7 12" id="KW-0862">Zinc</keyword>
<dbReference type="InterPro" id="IPR005259">
    <property type="entry name" value="PriA"/>
</dbReference>
<evidence type="ECO:0000256" key="10">
    <source>
        <dbReference type="ARBA" id="ARBA00023235"/>
    </source>
</evidence>
<dbReference type="Gene3D" id="3.40.50.300">
    <property type="entry name" value="P-loop containing nucleotide triphosphate hydrolases"/>
    <property type="match status" value="2"/>
</dbReference>
<dbReference type="GO" id="GO:0006269">
    <property type="term" value="P:DNA replication, synthesis of primer"/>
    <property type="evidence" value="ECO:0007669"/>
    <property type="project" value="UniProtKB-KW"/>
</dbReference>
<dbReference type="GO" id="GO:0003677">
    <property type="term" value="F:DNA binding"/>
    <property type="evidence" value="ECO:0007669"/>
    <property type="project" value="UniProtKB-UniRule"/>
</dbReference>
<dbReference type="Pfam" id="PF00270">
    <property type="entry name" value="DEAD"/>
    <property type="match status" value="1"/>
</dbReference>
<dbReference type="InterPro" id="IPR040498">
    <property type="entry name" value="PriA_CRR"/>
</dbReference>
<keyword evidence="3 12" id="KW-0479">Metal-binding</keyword>
<comment type="similarity">
    <text evidence="12">Belongs to the helicase family. PriA subfamily.</text>
</comment>
<protein>
    <recommendedName>
        <fullName evidence="12">Replication restart protein PriA</fullName>
    </recommendedName>
    <alternativeName>
        <fullName evidence="12">ATP-dependent DNA helicase PriA</fullName>
        <ecNumber evidence="12">5.6.2.4</ecNumber>
    </alternativeName>
    <alternativeName>
        <fullName evidence="12">DNA 3'-5' helicase PriA</fullName>
    </alternativeName>
</protein>
<reference evidence="14 15" key="1">
    <citation type="submission" date="2013-06" db="EMBL/GenBank/DDBJ databases">
        <title>Rumen cellulosomics: divergent fiber-degrading strategies revealed by comparative genome-wide analysis of six Ruminococcal strains.</title>
        <authorList>
            <person name="Dassa B."/>
            <person name="Borovok I."/>
            <person name="Lamed R."/>
            <person name="Flint H."/>
            <person name="Yeoman C.J."/>
            <person name="White B."/>
            <person name="Bayer E.A."/>
        </authorList>
    </citation>
    <scope>NUCLEOTIDE SEQUENCE [LARGE SCALE GENOMIC DNA]</scope>
    <source>
        <strain evidence="14 15">SY3</strain>
    </source>
</reference>
<dbReference type="PANTHER" id="PTHR30580:SF0">
    <property type="entry name" value="PRIMOSOMAL PROTEIN N"/>
    <property type="match status" value="1"/>
</dbReference>
<accession>A0A011WLU2</accession>
<dbReference type="PROSITE" id="PS51192">
    <property type="entry name" value="HELICASE_ATP_BIND_1"/>
    <property type="match status" value="1"/>
</dbReference>
<evidence type="ECO:0000256" key="7">
    <source>
        <dbReference type="ARBA" id="ARBA00022833"/>
    </source>
</evidence>
<evidence type="ECO:0000256" key="6">
    <source>
        <dbReference type="ARBA" id="ARBA00022806"/>
    </source>
</evidence>
<dbReference type="GO" id="GO:0006270">
    <property type="term" value="P:DNA replication initiation"/>
    <property type="evidence" value="ECO:0007669"/>
    <property type="project" value="TreeGrafter"/>
</dbReference>
<evidence type="ECO:0000256" key="9">
    <source>
        <dbReference type="ARBA" id="ARBA00023125"/>
    </source>
</evidence>
<dbReference type="NCBIfam" id="TIGR00595">
    <property type="entry name" value="priA"/>
    <property type="match status" value="1"/>
</dbReference>
<dbReference type="PATRIC" id="fig|1341156.4.peg.2976"/>
<dbReference type="CDD" id="cd17929">
    <property type="entry name" value="DEXHc_priA"/>
    <property type="match status" value="1"/>
</dbReference>
<feature type="binding site" evidence="12">
    <location>
        <position position="560"/>
    </location>
    <ligand>
        <name>Zn(2+)</name>
        <dbReference type="ChEBI" id="CHEBI:29105"/>
        <label>1</label>
    </ligand>
</feature>
<dbReference type="InterPro" id="IPR027417">
    <property type="entry name" value="P-loop_NTPase"/>
</dbReference>
<dbReference type="SMART" id="SM00490">
    <property type="entry name" value="HELICc"/>
    <property type="match status" value="1"/>
</dbReference>
<dbReference type="EMBL" id="JEOB01000004">
    <property type="protein sequence ID" value="EXM37980.1"/>
    <property type="molecule type" value="Genomic_DNA"/>
</dbReference>
<dbReference type="Pfam" id="PF18074">
    <property type="entry name" value="PriA_C"/>
    <property type="match status" value="1"/>
</dbReference>
<dbReference type="EC" id="5.6.2.4" evidence="12"/>
<dbReference type="InterPro" id="IPR041236">
    <property type="entry name" value="PriA_C"/>
</dbReference>
<comment type="function">
    <text evidence="12">Initiates the restart of stalled replication forks, which reloads the replicative helicase on sites other than the origin of replication. Recognizes and binds to abandoned replication forks and remodels them to uncover a helicase loading site. Promotes assembly of the primosome at these replication forks.</text>
</comment>
<feature type="binding site" evidence="12">
    <location>
        <position position="526"/>
    </location>
    <ligand>
        <name>Zn(2+)</name>
        <dbReference type="ChEBI" id="CHEBI:29105"/>
        <label>2</label>
    </ligand>
</feature>
<evidence type="ECO:0000256" key="12">
    <source>
        <dbReference type="HAMAP-Rule" id="MF_00983"/>
    </source>
</evidence>
<feature type="binding site" evidence="12">
    <location>
        <position position="557"/>
    </location>
    <ligand>
        <name>Zn(2+)</name>
        <dbReference type="ChEBI" id="CHEBI:29105"/>
        <label>1</label>
    </ligand>
</feature>
<dbReference type="GO" id="GO:0008270">
    <property type="term" value="F:zinc ion binding"/>
    <property type="evidence" value="ECO:0007669"/>
    <property type="project" value="UniProtKB-UniRule"/>
</dbReference>
<dbReference type="Gene3D" id="3.40.1440.60">
    <property type="entry name" value="PriA, 3(prime) DNA-binding domain"/>
    <property type="match status" value="1"/>
</dbReference>
<dbReference type="Pfam" id="PF17764">
    <property type="entry name" value="PriA_3primeBD"/>
    <property type="match status" value="1"/>
</dbReference>
<evidence type="ECO:0000256" key="11">
    <source>
        <dbReference type="ARBA" id="ARBA00048988"/>
    </source>
</evidence>
<dbReference type="SUPFAM" id="SSF52540">
    <property type="entry name" value="P-loop containing nucleoside triphosphate hydrolases"/>
    <property type="match status" value="2"/>
</dbReference>
<dbReference type="GO" id="GO:1990077">
    <property type="term" value="C:primosome complex"/>
    <property type="evidence" value="ECO:0007669"/>
    <property type="project" value="UniProtKB-UniRule"/>
</dbReference>
<organism evidence="14 15">
    <name type="scientific">Ruminococcus albus SY3</name>
    <dbReference type="NCBI Taxonomy" id="1341156"/>
    <lineage>
        <taxon>Bacteria</taxon>
        <taxon>Bacillati</taxon>
        <taxon>Bacillota</taxon>
        <taxon>Clostridia</taxon>
        <taxon>Eubacteriales</taxon>
        <taxon>Oscillospiraceae</taxon>
        <taxon>Ruminococcus</taxon>
    </lineage>
</organism>
<dbReference type="FunFam" id="3.40.50.300:FF:000489">
    <property type="entry name" value="Primosome assembly protein PriA"/>
    <property type="match status" value="1"/>
</dbReference>
<keyword evidence="5 12" id="KW-0378">Hydrolase</keyword>
<gene>
    <name evidence="12" type="primary">priA</name>
    <name evidence="14" type="ORF">RASY3_16885</name>
</gene>
<dbReference type="GO" id="GO:0006310">
    <property type="term" value="P:DNA recombination"/>
    <property type="evidence" value="ECO:0007669"/>
    <property type="project" value="InterPro"/>
</dbReference>
<evidence type="ECO:0000256" key="2">
    <source>
        <dbReference type="ARBA" id="ARBA00022705"/>
    </source>
</evidence>
<feature type="binding site" evidence="12">
    <location>
        <position position="517"/>
    </location>
    <ligand>
        <name>Zn(2+)</name>
        <dbReference type="ChEBI" id="CHEBI:29105"/>
        <label>1</label>
    </ligand>
</feature>
<dbReference type="InterPro" id="IPR014001">
    <property type="entry name" value="Helicase_ATP-bd"/>
</dbReference>
<dbReference type="Pfam" id="PF00271">
    <property type="entry name" value="Helicase_C"/>
    <property type="match status" value="1"/>
</dbReference>
<keyword evidence="1 12" id="KW-0639">Primosome</keyword>
<dbReference type="GO" id="GO:0005524">
    <property type="term" value="F:ATP binding"/>
    <property type="evidence" value="ECO:0007669"/>
    <property type="project" value="UniProtKB-UniRule"/>
</dbReference>
<dbReference type="AlphaFoldDB" id="A0A011WLU2"/>
<dbReference type="PANTHER" id="PTHR30580">
    <property type="entry name" value="PRIMOSOMAL PROTEIN N"/>
    <property type="match status" value="1"/>
</dbReference>
<dbReference type="Pfam" id="PF18319">
    <property type="entry name" value="Zn_ribbon_PriA"/>
    <property type="match status" value="1"/>
</dbReference>
<dbReference type="InterPro" id="IPR041222">
    <property type="entry name" value="PriA_3primeBD"/>
</dbReference>
<evidence type="ECO:0000256" key="8">
    <source>
        <dbReference type="ARBA" id="ARBA00022840"/>
    </source>
</evidence>
<dbReference type="RefSeq" id="WP_037290051.1">
    <property type="nucleotide sequence ID" value="NZ_JEOB01000004.1"/>
</dbReference>
<evidence type="ECO:0000313" key="15">
    <source>
        <dbReference type="Proteomes" id="UP000021369"/>
    </source>
</evidence>
<comment type="cofactor">
    <cofactor evidence="12">
        <name>Zn(2+)</name>
        <dbReference type="ChEBI" id="CHEBI:29105"/>
    </cofactor>
    <text evidence="12">Binds 2 zinc ions per subunit.</text>
</comment>
<dbReference type="InterPro" id="IPR001650">
    <property type="entry name" value="Helicase_C-like"/>
</dbReference>
<evidence type="ECO:0000256" key="3">
    <source>
        <dbReference type="ARBA" id="ARBA00022723"/>
    </source>
</evidence>
<comment type="subunit">
    <text evidence="12">Component of the replication restart primosome.</text>
</comment>
<sequence length="817" mass="91688">MGDRETVAYVALSHAAYSFDGEYSYLVPERYRQVLKAGMRVLVSFGRGNNRVIGLVTRLGYDDDNKHKLKPVISVIDKESLVTDEMMKIIFWLKENTFCTYYDAFKSAVPTGFSYKVDMHFALVNTYIDRESLSTEEAEIVGFLESCDDAAEVDKYFDLKANPQRKKPLDTLIDKGFVEEVPSFKRKVGDDSVKMAVLNDGYEDADLTPKQKKVVELLEESGSASVKELCYMTGCTSTIIKRLCEKEVLRVYEQEVLRNAVGELGDRESPEDIVLNDEQKMAYNGIMSLIRAGKPAGALLYGVTGSGKTSVFIRVIDSVVKMGKTAIMLVPEISLTPQMLARFKVLFGENIALLHSSLSLGQRMDEFKRIKRGEARIIIGTRSAVFAPAENIGVIIMDEEGEQSYKSDSNPRYHARDVAIQRCGHNGALLLMASATPSLETFYHAQKGRFHLFTLAHRYSDAALPKVEIIDMQTESAEGNDSLISRKLADKLTETLKRDEQAILLLNRRGFTTYVSCASCRQPVVCPKCNIPLTYHKKNDRFMCHYCGYTMDNLAVCPSCGSDKLRSSGVGTQRVEDELARIYPDARILRMDADTTSSRYAYEEKFKAFENHEYDIMLGTQMIAKGLNFPNVTLVGVISLDKALFTGDFRSYERTFSLLTQVAGRSGRGSKPGSAYIQTFVPDHYVLNLAAEQNYDEFYAEEIALRQSLIYPPCCDICVIGFSAVMESRAIAAADHVTAFIAEYLRKNKADFPLRAIGPAPCTLEVINGRFRYRLILKSKNTRCFRQMIAAVLKDFGDNKDFKEVRIYADINGDIGL</sequence>
<keyword evidence="15" id="KW-1185">Reference proteome</keyword>
<dbReference type="SMART" id="SM00487">
    <property type="entry name" value="DEXDc"/>
    <property type="match status" value="1"/>
</dbReference>
<dbReference type="GO" id="GO:0043138">
    <property type="term" value="F:3'-5' DNA helicase activity"/>
    <property type="evidence" value="ECO:0007669"/>
    <property type="project" value="UniProtKB-EC"/>
</dbReference>
<evidence type="ECO:0000256" key="5">
    <source>
        <dbReference type="ARBA" id="ARBA00022801"/>
    </source>
</evidence>
<evidence type="ECO:0000256" key="4">
    <source>
        <dbReference type="ARBA" id="ARBA00022741"/>
    </source>
</evidence>
<evidence type="ECO:0000256" key="1">
    <source>
        <dbReference type="ARBA" id="ARBA00022515"/>
    </source>
</evidence>
<dbReference type="Proteomes" id="UP000021369">
    <property type="component" value="Unassembled WGS sequence"/>
</dbReference>
<keyword evidence="4 12" id="KW-0547">Nucleotide-binding</keyword>